<sequence length="70" mass="8261">MILEYYVDYLEVVLVAYCKHCGSKFVPVQNVCTQYGTCVINEFKQSPSLRNNIKNTDSNKNFQRNRRICY</sequence>
<evidence type="ECO:0000313" key="2">
    <source>
        <dbReference type="Proteomes" id="UP000509636"/>
    </source>
</evidence>
<gene>
    <name evidence="1" type="ORF">FOB69_03635</name>
</gene>
<organism evidence="1 2">
    <name type="scientific">Staphylococcus hominis</name>
    <dbReference type="NCBI Taxonomy" id="1290"/>
    <lineage>
        <taxon>Bacteria</taxon>
        <taxon>Bacillati</taxon>
        <taxon>Bacillota</taxon>
        <taxon>Bacilli</taxon>
        <taxon>Bacillales</taxon>
        <taxon>Staphylococcaceae</taxon>
        <taxon>Staphylococcus</taxon>
    </lineage>
</organism>
<evidence type="ECO:0000313" key="1">
    <source>
        <dbReference type="EMBL" id="QKQ28704.1"/>
    </source>
</evidence>
<protein>
    <submittedName>
        <fullName evidence="1">Uncharacterized protein</fullName>
    </submittedName>
</protein>
<proteinExistence type="predicted"/>
<reference evidence="1 2" key="1">
    <citation type="submission" date="2019-09" db="EMBL/GenBank/DDBJ databases">
        <title>FDA dAtabase for Regulatory Grade micrObial Sequences (FDA-ARGOS): Supporting development and validation of Infectious Disease Dx tests.</title>
        <authorList>
            <person name="Sciortino C."/>
            <person name="Tallon L."/>
            <person name="Sadzewicz L."/>
            <person name="Vavikolanu K."/>
            <person name="Mehta A."/>
            <person name="Aluvathingal J."/>
            <person name="Nadendla S."/>
            <person name="Nandy P."/>
            <person name="Geyer C."/>
            <person name="Yan Y."/>
            <person name="Sichtig H."/>
        </authorList>
    </citation>
    <scope>NUCLEOTIDE SEQUENCE [LARGE SCALE GENOMIC DNA]</scope>
    <source>
        <strain evidence="1 2">FDAARGOS_661</strain>
    </source>
</reference>
<dbReference type="RefSeq" id="WP_077700663.1">
    <property type="nucleotide sequence ID" value="NZ_JBCLOI010000003.1"/>
</dbReference>
<dbReference type="Proteomes" id="UP000509636">
    <property type="component" value="Chromosome"/>
</dbReference>
<dbReference type="EMBL" id="CP054550">
    <property type="protein sequence ID" value="QKQ28704.1"/>
    <property type="molecule type" value="Genomic_DNA"/>
</dbReference>
<name>A0A6N0I281_STAHO</name>
<dbReference type="AlphaFoldDB" id="A0A6N0I281"/>
<accession>A0A6N0I281</accession>